<dbReference type="AlphaFoldDB" id="A0A8X6W2I0"/>
<keyword evidence="1" id="KW-1133">Transmembrane helix</keyword>
<gene>
    <name evidence="2" type="ORF">TNCV_2067191</name>
</gene>
<protein>
    <submittedName>
        <fullName evidence="2">Uncharacterized protein</fullName>
    </submittedName>
</protein>
<name>A0A8X6W2I0_TRICX</name>
<accession>A0A8X6W2I0</accession>
<evidence type="ECO:0000313" key="2">
    <source>
        <dbReference type="EMBL" id="GFY27098.1"/>
    </source>
</evidence>
<dbReference type="EMBL" id="BMAU01021379">
    <property type="protein sequence ID" value="GFY27098.1"/>
    <property type="molecule type" value="Genomic_DNA"/>
</dbReference>
<evidence type="ECO:0000313" key="3">
    <source>
        <dbReference type="Proteomes" id="UP000887159"/>
    </source>
</evidence>
<evidence type="ECO:0000256" key="1">
    <source>
        <dbReference type="SAM" id="Phobius"/>
    </source>
</evidence>
<organism evidence="2 3">
    <name type="scientific">Trichonephila clavipes</name>
    <name type="common">Golden silk orbweaver</name>
    <name type="synonym">Nephila clavipes</name>
    <dbReference type="NCBI Taxonomy" id="2585209"/>
    <lineage>
        <taxon>Eukaryota</taxon>
        <taxon>Metazoa</taxon>
        <taxon>Ecdysozoa</taxon>
        <taxon>Arthropoda</taxon>
        <taxon>Chelicerata</taxon>
        <taxon>Arachnida</taxon>
        <taxon>Araneae</taxon>
        <taxon>Araneomorphae</taxon>
        <taxon>Entelegynae</taxon>
        <taxon>Araneoidea</taxon>
        <taxon>Nephilidae</taxon>
        <taxon>Trichonephila</taxon>
    </lineage>
</organism>
<comment type="caution">
    <text evidence="2">The sequence shown here is derived from an EMBL/GenBank/DDBJ whole genome shotgun (WGS) entry which is preliminary data.</text>
</comment>
<keyword evidence="1" id="KW-0472">Membrane</keyword>
<reference evidence="2" key="1">
    <citation type="submission" date="2020-08" db="EMBL/GenBank/DDBJ databases">
        <title>Multicomponent nature underlies the extraordinary mechanical properties of spider dragline silk.</title>
        <authorList>
            <person name="Kono N."/>
            <person name="Nakamura H."/>
            <person name="Mori M."/>
            <person name="Yoshida Y."/>
            <person name="Ohtoshi R."/>
            <person name="Malay A.D."/>
            <person name="Moran D.A.P."/>
            <person name="Tomita M."/>
            <person name="Numata K."/>
            <person name="Arakawa K."/>
        </authorList>
    </citation>
    <scope>NUCLEOTIDE SEQUENCE</scope>
</reference>
<keyword evidence="1" id="KW-0812">Transmembrane</keyword>
<feature type="transmembrane region" description="Helical" evidence="1">
    <location>
        <begin position="12"/>
        <end position="33"/>
    </location>
</feature>
<keyword evidence="3" id="KW-1185">Reference proteome</keyword>
<sequence>MVRKYKDSTPQVSPPLLCSILPMQILTIVPFIISVKQFRYLIQSLTYNREKTTKRRYFNILREIIISFRDLMKYLISTFRCDIYTLSSSTAANSSYDAVEQIGAVCTLSSSIRNEFFRWYSRRDQ</sequence>
<dbReference type="Proteomes" id="UP000887159">
    <property type="component" value="Unassembled WGS sequence"/>
</dbReference>
<proteinExistence type="predicted"/>